<gene>
    <name evidence="1" type="ORF">A3Q56_03135</name>
</gene>
<sequence length="253" mass="29960">MTNIVGELSNRKTAILDEISSSGLQGICWKCLCSYLGNTVNVKIGEENFIEIFNFLITQKFEFYESFEHHCYAVTNKYDIEETIINDDKHFISNKGDFKFKISSLDREDHRGTCKDYKSRNRIKMKTSLNFNKFLKSLDEKKSRVIIVSSQENRSQLLFNHVYFQRFDIKVYALMERIAASKQFGISIKYGATYYKMAQHYFYFGSTLRKCIRRQYRQNRIWYINNVNKPSYVYLLKFYNLKAINTSLDSNGT</sequence>
<evidence type="ECO:0000313" key="2">
    <source>
        <dbReference type="Proteomes" id="UP000078046"/>
    </source>
</evidence>
<proteinExistence type="predicted"/>
<keyword evidence="2" id="KW-1185">Reference proteome</keyword>
<organism evidence="1 2">
    <name type="scientific">Intoshia linei</name>
    <dbReference type="NCBI Taxonomy" id="1819745"/>
    <lineage>
        <taxon>Eukaryota</taxon>
        <taxon>Metazoa</taxon>
        <taxon>Spiralia</taxon>
        <taxon>Lophotrochozoa</taxon>
        <taxon>Mesozoa</taxon>
        <taxon>Orthonectida</taxon>
        <taxon>Rhopaluridae</taxon>
        <taxon>Intoshia</taxon>
    </lineage>
</organism>
<protein>
    <submittedName>
        <fullName evidence="1">Uncharacterized protein</fullName>
    </submittedName>
</protein>
<dbReference type="EMBL" id="LWCA01000331">
    <property type="protein sequence ID" value="OAF69127.1"/>
    <property type="molecule type" value="Genomic_DNA"/>
</dbReference>
<comment type="caution">
    <text evidence="1">The sequence shown here is derived from an EMBL/GenBank/DDBJ whole genome shotgun (WGS) entry which is preliminary data.</text>
</comment>
<name>A0A177B4A6_9BILA</name>
<evidence type="ECO:0000313" key="1">
    <source>
        <dbReference type="EMBL" id="OAF69127.1"/>
    </source>
</evidence>
<dbReference type="Proteomes" id="UP000078046">
    <property type="component" value="Unassembled WGS sequence"/>
</dbReference>
<dbReference type="AlphaFoldDB" id="A0A177B4A6"/>
<reference evidence="1 2" key="1">
    <citation type="submission" date="2016-04" db="EMBL/GenBank/DDBJ databases">
        <title>The genome of Intoshia linei affirms orthonectids as highly simplified spiralians.</title>
        <authorList>
            <person name="Mikhailov K.V."/>
            <person name="Slusarev G.S."/>
            <person name="Nikitin M.A."/>
            <person name="Logacheva M.D."/>
            <person name="Penin A."/>
            <person name="Aleoshin V."/>
            <person name="Panchin Y.V."/>
        </authorList>
    </citation>
    <scope>NUCLEOTIDE SEQUENCE [LARGE SCALE GENOMIC DNA]</scope>
    <source>
        <strain evidence="1">Intl2013</strain>
        <tissue evidence="1">Whole animal</tissue>
    </source>
</reference>
<accession>A0A177B4A6</accession>